<evidence type="ECO:0000313" key="2">
    <source>
        <dbReference type="EMBL" id="KAJ7002557.1"/>
    </source>
</evidence>
<protein>
    <submittedName>
        <fullName evidence="2">Uncharacterized protein</fullName>
    </submittedName>
</protein>
<dbReference type="GO" id="GO:0080043">
    <property type="term" value="F:quercetin 3-O-glucosyltransferase activity"/>
    <property type="evidence" value="ECO:0007669"/>
    <property type="project" value="TreeGrafter"/>
</dbReference>
<gene>
    <name evidence="2" type="ORF">NC653_007908</name>
</gene>
<accession>A0AAD6W7W5</accession>
<dbReference type="GO" id="GO:0080044">
    <property type="term" value="F:quercetin 7-O-glucosyltransferase activity"/>
    <property type="evidence" value="ECO:0007669"/>
    <property type="project" value="TreeGrafter"/>
</dbReference>
<dbReference type="AlphaFoldDB" id="A0AAD6W7W5"/>
<reference evidence="2" key="1">
    <citation type="journal article" date="2023" name="Mol. Ecol. Resour.">
        <title>Chromosome-level genome assembly of a triploid poplar Populus alba 'Berolinensis'.</title>
        <authorList>
            <person name="Chen S."/>
            <person name="Yu Y."/>
            <person name="Wang X."/>
            <person name="Wang S."/>
            <person name="Zhang T."/>
            <person name="Zhou Y."/>
            <person name="He R."/>
            <person name="Meng N."/>
            <person name="Wang Y."/>
            <person name="Liu W."/>
            <person name="Liu Z."/>
            <person name="Liu J."/>
            <person name="Guo Q."/>
            <person name="Huang H."/>
            <person name="Sederoff R.R."/>
            <person name="Wang G."/>
            <person name="Qu G."/>
            <person name="Chen S."/>
        </authorList>
    </citation>
    <scope>NUCLEOTIDE SEQUENCE</scope>
    <source>
        <strain evidence="2">SC-2020</strain>
    </source>
</reference>
<dbReference type="PANTHER" id="PTHR11926">
    <property type="entry name" value="GLUCOSYL/GLUCURONOSYL TRANSFERASES"/>
    <property type="match status" value="1"/>
</dbReference>
<comment type="similarity">
    <text evidence="1">Belongs to the UDP-glycosyltransferase family.</text>
</comment>
<evidence type="ECO:0000313" key="3">
    <source>
        <dbReference type="Proteomes" id="UP001164929"/>
    </source>
</evidence>
<dbReference type="Gene3D" id="3.40.50.2000">
    <property type="entry name" value="Glycogen Phosphorylase B"/>
    <property type="match status" value="2"/>
</dbReference>
<dbReference type="Proteomes" id="UP001164929">
    <property type="component" value="Chromosome 3"/>
</dbReference>
<sequence length="177" mass="20511">MEDTFDSNIFTIMHIHLSSSIQDVDLHMFRKKQFVEKYPSLQNDILLNYSINLEPIFDGSKEGEMATNINKYFEHYKLTMPHILSNLIGSYPAIRELLLGQFSNFLEARWLIWNNFNELEVELGDDKDYGLNLFKPNSDVCMMWLDLKEPGSVLYVSFGSLATVGEEQMAELAWGLK</sequence>
<dbReference type="SUPFAM" id="SSF53756">
    <property type="entry name" value="UDP-Glycosyltransferase/glycogen phosphorylase"/>
    <property type="match status" value="1"/>
</dbReference>
<evidence type="ECO:0000256" key="1">
    <source>
        <dbReference type="ARBA" id="ARBA00009995"/>
    </source>
</evidence>
<keyword evidence="3" id="KW-1185">Reference proteome</keyword>
<dbReference type="PANTHER" id="PTHR11926:SF1560">
    <property type="entry name" value="UDP-GLYCOSYLTRANSFERASE 74E1-RELATED"/>
    <property type="match status" value="1"/>
</dbReference>
<proteinExistence type="inferred from homology"/>
<dbReference type="EMBL" id="JAQIZT010000003">
    <property type="protein sequence ID" value="KAJ7002557.1"/>
    <property type="molecule type" value="Genomic_DNA"/>
</dbReference>
<comment type="caution">
    <text evidence="2">The sequence shown here is derived from an EMBL/GenBank/DDBJ whole genome shotgun (WGS) entry which is preliminary data.</text>
</comment>
<name>A0AAD6W7W5_9ROSI</name>
<organism evidence="2 3">
    <name type="scientific">Populus alba x Populus x berolinensis</name>
    <dbReference type="NCBI Taxonomy" id="444605"/>
    <lineage>
        <taxon>Eukaryota</taxon>
        <taxon>Viridiplantae</taxon>
        <taxon>Streptophyta</taxon>
        <taxon>Embryophyta</taxon>
        <taxon>Tracheophyta</taxon>
        <taxon>Spermatophyta</taxon>
        <taxon>Magnoliopsida</taxon>
        <taxon>eudicotyledons</taxon>
        <taxon>Gunneridae</taxon>
        <taxon>Pentapetalae</taxon>
        <taxon>rosids</taxon>
        <taxon>fabids</taxon>
        <taxon>Malpighiales</taxon>
        <taxon>Salicaceae</taxon>
        <taxon>Saliceae</taxon>
        <taxon>Populus</taxon>
    </lineage>
</organism>